<dbReference type="Pfam" id="PF00207">
    <property type="entry name" value="A2M"/>
    <property type="match status" value="1"/>
</dbReference>
<proteinExistence type="evidence at transcript level"/>
<dbReference type="GO" id="GO:0004866">
    <property type="term" value="F:endopeptidase inhibitor activity"/>
    <property type="evidence" value="ECO:0007669"/>
    <property type="project" value="InterPro"/>
</dbReference>
<keyword evidence="3" id="KW-0325">Glycoprotein</keyword>
<dbReference type="PROSITE" id="PS00477">
    <property type="entry name" value="ALPHA_2_MACROGLOBULIN"/>
    <property type="match status" value="1"/>
</dbReference>
<dbReference type="Gene3D" id="2.60.40.1940">
    <property type="match status" value="1"/>
</dbReference>
<protein>
    <recommendedName>
        <fullName evidence="6">TEP1-F</fullName>
    </recommendedName>
</protein>
<evidence type="ECO:0000256" key="3">
    <source>
        <dbReference type="ARBA" id="ARBA00023180"/>
    </source>
</evidence>
<evidence type="ECO:0000256" key="7">
    <source>
        <dbReference type="PROSITE-ProRule" id="PRU00059"/>
    </source>
</evidence>
<dbReference type="Pfam" id="PF01835">
    <property type="entry name" value="MG2"/>
    <property type="match status" value="1"/>
</dbReference>
<organism evidence="10">
    <name type="scientific">Paracyclopina nana</name>
    <name type="common">Marine copepod</name>
    <dbReference type="NCBI Taxonomy" id="565004"/>
    <lineage>
        <taxon>Eukaryota</taxon>
        <taxon>Metazoa</taxon>
        <taxon>Ecdysozoa</taxon>
        <taxon>Arthropoda</taxon>
        <taxon>Crustacea</taxon>
        <taxon>Multicrustacea</taxon>
        <taxon>Hexanauplia</taxon>
        <taxon>Copepoda</taxon>
        <taxon>Cyclopoida</taxon>
        <taxon>Cyclopettidae</taxon>
        <taxon>Paracyclopina</taxon>
    </lineage>
</organism>
<evidence type="ECO:0000256" key="6">
    <source>
        <dbReference type="ARBA" id="ARBA00078071"/>
    </source>
</evidence>
<dbReference type="Pfam" id="PF07677">
    <property type="entry name" value="A2M_recep"/>
    <property type="match status" value="1"/>
</dbReference>
<dbReference type="InterPro" id="IPR019742">
    <property type="entry name" value="MacrogloblnA2_CS"/>
</dbReference>
<accession>A0A076FE44</accession>
<dbReference type="InterPro" id="IPR002890">
    <property type="entry name" value="MG2"/>
</dbReference>
<dbReference type="CDD" id="cd00041">
    <property type="entry name" value="CUB"/>
    <property type="match status" value="1"/>
</dbReference>
<comment type="caution">
    <text evidence="7">Lacks conserved residue(s) required for the propagation of feature annotation.</text>
</comment>
<dbReference type="InterPro" id="IPR047565">
    <property type="entry name" value="Alpha-macroglob_thiol-ester_cl"/>
</dbReference>
<dbReference type="Pfam" id="PF07678">
    <property type="entry name" value="TED_complement"/>
    <property type="match status" value="1"/>
</dbReference>
<reference evidence="10" key="1">
    <citation type="submission" date="2013-08" db="EMBL/GenBank/DDBJ databases">
        <title>Paracyclopina nana immune related genes.</title>
        <authorList>
            <person name="Kim B.-M."/>
            <person name="Rhee J.-S."/>
            <person name="Lee J.-S."/>
        </authorList>
    </citation>
    <scope>NUCLEOTIDE SEQUENCE</scope>
</reference>
<keyword evidence="1 8" id="KW-0732">Signal</keyword>
<evidence type="ECO:0000313" key="10">
    <source>
        <dbReference type="EMBL" id="AII16542.1"/>
    </source>
</evidence>
<dbReference type="SUPFAM" id="SSF49410">
    <property type="entry name" value="Alpha-macroglobulin receptor domain"/>
    <property type="match status" value="1"/>
</dbReference>
<evidence type="ECO:0000256" key="4">
    <source>
        <dbReference type="ARBA" id="ARBA00057615"/>
    </source>
</evidence>
<dbReference type="InterPro" id="IPR009048">
    <property type="entry name" value="A-macroglobulin_rcpt-bd"/>
</dbReference>
<dbReference type="SMART" id="SM01360">
    <property type="entry name" value="A2M"/>
    <property type="match status" value="1"/>
</dbReference>
<dbReference type="InterPro" id="IPR035914">
    <property type="entry name" value="Sperma_CUB_dom_sf"/>
</dbReference>
<feature type="domain" description="CUB" evidence="9">
    <location>
        <begin position="86"/>
        <end position="196"/>
    </location>
</feature>
<dbReference type="InterPro" id="IPR001599">
    <property type="entry name" value="Macroglobln_a2"/>
</dbReference>
<sequence>MGPKFLLSLFIAIVMVAAAPQDTIAGPEDVTTEAFIAGTEIPLSRDEIDSLDNPTESPMSETNESLVVDPIPDDFIKMATKEPETCSSSLTGPGGLFATKNFPEEYDSQVDCFWNITVAPGQQIKVTFHLLSIEVNSQCTWDWVKVFDSNGTLLKAVCGVLNQDLIIFSTNNTISIQLHSDTTINYPGFLASWEAVPPGAREETRVAGSNEGSKEGYVLAFPQTFTINSETESEQLCLQMLNLKQDGTVTLSVSRAHEIIAGNITNKIEVEVAANDEEIHCHQLNVPKGWNESFAIVGITGDINGFKLKSFKSVRVIKPQLVKLIQTDKFDYRPDQDVNVRVLLMNDELKPSNLESVSELWIEDPSGSRLAQWKELQLNSGLAQVSYKLSDEPNLGIWSVKAKLANNEEMQANFEVNEAVLPSFEVKIDAGKYILKDSLEETIKVCALYTHGSPVKGQANITVSTKYQLGNYWRAPTVSVNINKLANLVDGCSEVTLNSTDLASLVSKITPLSIMAEVKEISSGEKQNTTVEDIPVKTTPFVIDAGTSTSAHILSGFPYIGHIKVSDHNGAPRANVTLEICARLYTSLDDMRNYVSSVSYSIFKFSEEDIYELSRKMSGIKLGEVCTQQTSDEEGKVQLAVSLSAMEIPENVTKLSVKAIAKDFVANETTGMTRPEYVHDVFLTHSNATTALVLGANKTEIGCGVHSVTVYLVGPPESTIELTHVVASGGVLLESKTDMIKLGSETQLKSYVGKAHLLAFEGHIAENESESVLLEHTIKLKRPFVREASGHDAIKFMAYVRDPATGSTLTAHEDFDPLPCDERNTTLSFSSENVRPGAPLSIQLIGPNEGLCGYSIVDKSVSLVANPNAITKAKVKELKAAIAKLKIVDDPIKNEKCNDAKLLFKSYEKLGLYVLSDTLQQEPDCETLIDFTNFDELQKTDDVQFAPSPDFEGGPVQFFQFKAEDSVELASFARPVALAAAAPPPSTTTTDNAVRISGFGASGGEKQQPEIVEQPTLEVRNFFPETWLFEIADLDASGVFSLDVNAPHTVTTWVGEAFCTSTDQGLSIANGAQFKVEQDFFIDVKILFSIKRDELLPVNVTAFNKLQQRSLPLKLRVLESGEYKLGNFEANVCLQAKDSQTEQFTLKAKELHEVNITVEAKIEDFEGCSEAGSAIGFADTVQKPVQVRPEGFPVEKVQSEFQCRLSTDAAASIDLEDIVVPADNLVEDSARAWVTVTGDILAPSLSNLDTLVQMPHGCGEQNMISMVPNIYVVKYLEGTNQDKPELIAKAKKFMKSGYDRQNENYRHSDGSYSVWGPRDETQKGSMWLTAFVVKAFSQSAKYIDVDLNQLRQSKEWLNQRQDRGTGCFKTEGFVVHSELAKDNDAALTASLLVTYLEDDQTDLEEIEVVSSALRCLEKNVTEASDLYTKTLAAYAYSLEGDKFKDASKKLIDQLLLETKLDEPGKIYWKSNKTPESLSSLVTSEDVEITAYNVLSFLRHDMLPEALKAIKWLATQRNSVGGFKSTSDTMIALQALAEYSLRISKDDNTIGLKVNAGDDTFDFSITELNELLLQTEKLTVDPNQSRKVSVDVEGGGCFMVQTVLRYNVKSSPDQKAFDLKVSQTAGNSLRACSRYTGTRDKTNMVVIEIEMLSGFTPSKDSLDALKEVQVKKVEFEEETGIVALYFDEMTKEEQCVEFTVEEKIAVKERKPALAKIYDYYNQAEKFSIEYSIA</sequence>
<dbReference type="InterPro" id="IPR041555">
    <property type="entry name" value="MG3"/>
</dbReference>
<feature type="signal peptide" evidence="8">
    <location>
        <begin position="1"/>
        <end position="18"/>
    </location>
</feature>
<dbReference type="InterPro" id="IPR008930">
    <property type="entry name" value="Terpenoid_cyclase/PrenylTrfase"/>
</dbReference>
<feature type="chain" id="PRO_5001711676" description="TEP1-F" evidence="8">
    <location>
        <begin position="19"/>
        <end position="1732"/>
    </location>
</feature>
<dbReference type="SMART" id="SM01361">
    <property type="entry name" value="A2M_recep"/>
    <property type="match status" value="1"/>
</dbReference>
<dbReference type="SUPFAM" id="SSF48239">
    <property type="entry name" value="Terpenoid cyclases/Protein prenyltransferases"/>
    <property type="match status" value="1"/>
</dbReference>
<evidence type="ECO:0000256" key="1">
    <source>
        <dbReference type="ARBA" id="ARBA00022729"/>
    </source>
</evidence>
<dbReference type="Gene3D" id="2.60.40.10">
    <property type="entry name" value="Immunoglobulins"/>
    <property type="match status" value="1"/>
</dbReference>
<keyword evidence="2" id="KW-1015">Disulfide bond</keyword>
<dbReference type="InterPro" id="IPR011626">
    <property type="entry name" value="Alpha-macroglobulin_TED"/>
</dbReference>
<dbReference type="SMART" id="SM01419">
    <property type="entry name" value="Thiol-ester_cl"/>
    <property type="match status" value="1"/>
</dbReference>
<comment type="subunit">
    <text evidence="5">Heterodimer of a TEP1-N chain and an TEP1-C chain non-covalently linked. Forms a complex composed of TEP1-N and TEP1-C heterodimer, LRIM1 and APL1C; the interaction stabilizes TEP1-N and TEP1-C heterodimer, prevents its binding to tissues while circulating in the hemolymph and protects the thioester bond from hydrolysis. Mature TEP1 and to a lesser extent full-length TEP1 interact with SPCLIP1; the interaction is induced by microbial infection.</text>
</comment>
<dbReference type="Pfam" id="PF17791">
    <property type="entry name" value="MG3"/>
    <property type="match status" value="1"/>
</dbReference>
<dbReference type="FunFam" id="2.60.40.1930:FF:000001">
    <property type="entry name" value="CD109 isoform 3"/>
    <property type="match status" value="1"/>
</dbReference>
<dbReference type="GO" id="GO:0005615">
    <property type="term" value="C:extracellular space"/>
    <property type="evidence" value="ECO:0007669"/>
    <property type="project" value="InterPro"/>
</dbReference>
<evidence type="ECO:0000256" key="5">
    <source>
        <dbReference type="ARBA" id="ARBA00063781"/>
    </source>
</evidence>
<dbReference type="Gene3D" id="2.60.40.690">
    <property type="entry name" value="Alpha-macroglobulin, receptor-binding domain"/>
    <property type="match status" value="1"/>
</dbReference>
<dbReference type="SUPFAM" id="SSF49854">
    <property type="entry name" value="Spermadhesin, CUB domain"/>
    <property type="match status" value="1"/>
</dbReference>
<dbReference type="InterPro" id="IPR013783">
    <property type="entry name" value="Ig-like_fold"/>
</dbReference>
<dbReference type="Gene3D" id="2.20.130.20">
    <property type="match status" value="1"/>
</dbReference>
<dbReference type="PANTHER" id="PTHR11412:SF171">
    <property type="entry name" value="PREGNANCY ZONE PROTEIN-LIKE PROTEIN"/>
    <property type="match status" value="1"/>
</dbReference>
<name>A0A076FE44_PARNA</name>
<dbReference type="SMR" id="A0A076FE44"/>
<evidence type="ECO:0000256" key="2">
    <source>
        <dbReference type="ARBA" id="ARBA00023157"/>
    </source>
</evidence>
<evidence type="ECO:0000259" key="9">
    <source>
        <dbReference type="PROSITE" id="PS01180"/>
    </source>
</evidence>
<dbReference type="Gene3D" id="2.60.120.290">
    <property type="entry name" value="Spermadhesin, CUB domain"/>
    <property type="match status" value="1"/>
</dbReference>
<evidence type="ECO:0000256" key="8">
    <source>
        <dbReference type="SAM" id="SignalP"/>
    </source>
</evidence>
<comment type="function">
    <text evidence="4">Binds covalently through a thioester bond to the pathogen surface resulting in pathogen clearance.</text>
</comment>
<dbReference type="InterPro" id="IPR036595">
    <property type="entry name" value="A-macroglobulin_rcpt-bd_sf"/>
</dbReference>
<dbReference type="Pfam" id="PF00431">
    <property type="entry name" value="CUB"/>
    <property type="match status" value="1"/>
</dbReference>
<dbReference type="PROSITE" id="PS01180">
    <property type="entry name" value="CUB"/>
    <property type="match status" value="1"/>
</dbReference>
<dbReference type="Gene3D" id="1.50.10.20">
    <property type="match status" value="1"/>
</dbReference>
<dbReference type="InterPro" id="IPR000859">
    <property type="entry name" value="CUB_dom"/>
</dbReference>
<dbReference type="Gene3D" id="2.60.120.1540">
    <property type="match status" value="1"/>
</dbReference>
<feature type="non-terminal residue" evidence="10">
    <location>
        <position position="1732"/>
    </location>
</feature>
<dbReference type="InterPro" id="IPR050473">
    <property type="entry name" value="A2M/Complement_sys"/>
</dbReference>
<dbReference type="EMBL" id="KF516638">
    <property type="protein sequence ID" value="AII16542.1"/>
    <property type="molecule type" value="mRNA"/>
</dbReference>
<dbReference type="Gene3D" id="2.60.40.1930">
    <property type="match status" value="1"/>
</dbReference>
<dbReference type="SMART" id="SM00042">
    <property type="entry name" value="CUB"/>
    <property type="match status" value="1"/>
</dbReference>
<dbReference type="FunFam" id="2.60.120.290:FF:000005">
    <property type="entry name" value="Procollagen C-endopeptidase enhancer 1"/>
    <property type="match status" value="1"/>
</dbReference>
<dbReference type="PANTHER" id="PTHR11412">
    <property type="entry name" value="MACROGLOBULIN / COMPLEMENT"/>
    <property type="match status" value="1"/>
</dbReference>